<reference evidence="5" key="1">
    <citation type="submission" date="2016-12" db="EMBL/GenBank/DDBJ databases">
        <title>Discovery of methanogenic haloarchaea.</title>
        <authorList>
            <person name="Sorokin D.Y."/>
            <person name="Makarova K.S."/>
            <person name="Abbas B."/>
            <person name="Ferrer M."/>
            <person name="Golyshin P.N."/>
        </authorList>
    </citation>
    <scope>NUCLEOTIDE SEQUENCE [LARGE SCALE GENOMIC DNA]</scope>
    <source>
        <strain evidence="5">HMET1</strain>
    </source>
</reference>
<evidence type="ECO:0000259" key="4">
    <source>
        <dbReference type="PROSITE" id="PS51337"/>
    </source>
</evidence>
<evidence type="ECO:0000313" key="5">
    <source>
        <dbReference type="EMBL" id="OKY78397.1"/>
    </source>
</evidence>
<keyword evidence="6" id="KW-1185">Reference proteome</keyword>
<gene>
    <name evidence="5" type="ORF">BTN85_0888</name>
</gene>
<dbReference type="InterPro" id="IPR036724">
    <property type="entry name" value="Cobalamin-bd_sf"/>
</dbReference>
<keyword evidence="1" id="KW-0479">Metal-binding</keyword>
<dbReference type="AlphaFoldDB" id="A0A1Q6DVM8"/>
<organism evidence="5 6">
    <name type="scientific">Methanohalarchaeum thermophilum</name>
    <dbReference type="NCBI Taxonomy" id="1903181"/>
    <lineage>
        <taxon>Archaea</taxon>
        <taxon>Methanobacteriati</taxon>
        <taxon>Methanobacteriota</taxon>
        <taxon>Methanonatronarchaeia</taxon>
        <taxon>Methanonatronarchaeales</taxon>
        <taxon>Methanonatronarchaeaceae</taxon>
        <taxon>Candidatus Methanohalarchaeum</taxon>
    </lineage>
</organism>
<dbReference type="SUPFAM" id="SSF47644">
    <property type="entry name" value="Methionine synthase domain"/>
    <property type="match status" value="1"/>
</dbReference>
<dbReference type="InterPro" id="IPR050554">
    <property type="entry name" value="Met_Synthase/Corrinoid"/>
</dbReference>
<dbReference type="InterPro" id="IPR006158">
    <property type="entry name" value="Cobalamin-bd"/>
</dbReference>
<dbReference type="GO" id="GO:0005829">
    <property type="term" value="C:cytosol"/>
    <property type="evidence" value="ECO:0007669"/>
    <property type="project" value="TreeGrafter"/>
</dbReference>
<dbReference type="GO" id="GO:0031419">
    <property type="term" value="F:cobalamin binding"/>
    <property type="evidence" value="ECO:0007669"/>
    <property type="project" value="InterPro"/>
</dbReference>
<dbReference type="Gene3D" id="3.40.50.280">
    <property type="entry name" value="Cobalamin-binding domain"/>
    <property type="match status" value="1"/>
</dbReference>
<evidence type="ECO:0000256" key="1">
    <source>
        <dbReference type="ARBA" id="ARBA00022723"/>
    </source>
</evidence>
<dbReference type="GO" id="GO:0046653">
    <property type="term" value="P:tetrahydrofolate metabolic process"/>
    <property type="evidence" value="ECO:0007669"/>
    <property type="project" value="TreeGrafter"/>
</dbReference>
<keyword evidence="2" id="KW-0170">Cobalt</keyword>
<dbReference type="Pfam" id="PF02310">
    <property type="entry name" value="B12-binding"/>
    <property type="match status" value="1"/>
</dbReference>
<dbReference type="PROSITE" id="PS51337">
    <property type="entry name" value="B12_BINDING_NTER"/>
    <property type="match status" value="1"/>
</dbReference>
<dbReference type="InParanoid" id="A0A1Q6DVM8"/>
<accession>A0A1Q6DVM8</accession>
<name>A0A1Q6DVM8_METT1</name>
<protein>
    <submittedName>
        <fullName evidence="5">Methanogenic corrinoid protein MtaC</fullName>
    </submittedName>
</protein>
<comment type="caution">
    <text evidence="5">The sequence shown here is derived from an EMBL/GenBank/DDBJ whole genome shotgun (WGS) entry which is preliminary data.</text>
</comment>
<dbReference type="Pfam" id="PF02607">
    <property type="entry name" value="B12-binding_2"/>
    <property type="match status" value="1"/>
</dbReference>
<dbReference type="SUPFAM" id="SSF52242">
    <property type="entry name" value="Cobalamin (vitamin B12)-binding domain"/>
    <property type="match status" value="1"/>
</dbReference>
<dbReference type="PANTHER" id="PTHR45833">
    <property type="entry name" value="METHIONINE SYNTHASE"/>
    <property type="match status" value="1"/>
</dbReference>
<feature type="domain" description="B12-binding" evidence="3">
    <location>
        <begin position="125"/>
        <end position="254"/>
    </location>
</feature>
<evidence type="ECO:0000313" key="6">
    <source>
        <dbReference type="Proteomes" id="UP000185744"/>
    </source>
</evidence>
<dbReference type="EMBL" id="MSDW01000001">
    <property type="protein sequence ID" value="OKY78397.1"/>
    <property type="molecule type" value="Genomic_DNA"/>
</dbReference>
<dbReference type="GO" id="GO:0008705">
    <property type="term" value="F:methionine synthase activity"/>
    <property type="evidence" value="ECO:0007669"/>
    <property type="project" value="TreeGrafter"/>
</dbReference>
<dbReference type="Proteomes" id="UP000185744">
    <property type="component" value="Unassembled WGS sequence"/>
</dbReference>
<proteinExistence type="predicted"/>
<dbReference type="InterPro" id="IPR003759">
    <property type="entry name" value="Cbl-bd_cap"/>
</dbReference>
<dbReference type="SMART" id="SM01018">
    <property type="entry name" value="B12-binding_2"/>
    <property type="match status" value="1"/>
</dbReference>
<dbReference type="PROSITE" id="PS51332">
    <property type="entry name" value="B12_BINDING"/>
    <property type="match status" value="1"/>
</dbReference>
<sequence>MLDIGIIEYENVFSRYDVKAESAVSPEELFEELAPEEEPWKSMAEDVVFLNPDGVESKVKEALEDYDPQEVINNGLIGGMDVVSELYGRGIYFLPQLVIAGDAMSNGITLCEEKLAESGEERETPGKVVMHVAEGDPHDIGKDIAAAMLKAAGYEVIDMGRDVAVEDVVDMVKEESPDLLTGTALMTTTQTAFPRVAKRLAEEGIELPFIGAGGAVNSAYVHSFDCGIYADDAADGPAIADAITQKGMTWQDLREEYDDIVPSAV</sequence>
<dbReference type="GO" id="GO:0050667">
    <property type="term" value="P:homocysteine metabolic process"/>
    <property type="evidence" value="ECO:0007669"/>
    <property type="project" value="TreeGrafter"/>
</dbReference>
<dbReference type="InterPro" id="IPR036594">
    <property type="entry name" value="Meth_synthase_dom"/>
</dbReference>
<evidence type="ECO:0000256" key="2">
    <source>
        <dbReference type="ARBA" id="ARBA00023285"/>
    </source>
</evidence>
<dbReference type="PANTHER" id="PTHR45833:SF1">
    <property type="entry name" value="METHIONINE SYNTHASE"/>
    <property type="match status" value="1"/>
</dbReference>
<dbReference type="GO" id="GO:0046872">
    <property type="term" value="F:metal ion binding"/>
    <property type="evidence" value="ECO:0007669"/>
    <property type="project" value="UniProtKB-KW"/>
</dbReference>
<dbReference type="Gene3D" id="1.10.1240.10">
    <property type="entry name" value="Methionine synthase domain"/>
    <property type="match status" value="1"/>
</dbReference>
<evidence type="ECO:0000259" key="3">
    <source>
        <dbReference type="PROSITE" id="PS51332"/>
    </source>
</evidence>
<dbReference type="STRING" id="1903181.BTN85_0888"/>
<feature type="domain" description="B12-binding N-terminal" evidence="4">
    <location>
        <begin position="30"/>
        <end position="123"/>
    </location>
</feature>